<evidence type="ECO:0000313" key="1">
    <source>
        <dbReference type="EMBL" id="QBZ90032.1"/>
    </source>
</evidence>
<dbReference type="Proteomes" id="UP000296468">
    <property type="component" value="Chromosome"/>
</dbReference>
<dbReference type="OrthoDB" id="318831at286"/>
<proteinExistence type="predicted"/>
<protein>
    <submittedName>
        <fullName evidence="1">Uncharacterized protein</fullName>
    </submittedName>
</protein>
<dbReference type="KEGG" id="pvk:EPZ47_15320"/>
<evidence type="ECO:0000313" key="2">
    <source>
        <dbReference type="Proteomes" id="UP000296468"/>
    </source>
</evidence>
<accession>A0A4P7PI77</accession>
<dbReference type="RefSeq" id="WP_135845562.1">
    <property type="nucleotide sequence ID" value="NZ_CP035088.1"/>
</dbReference>
<sequence length="136" mass="15129">MDLDELITIEPAAFKQLLEEDYFDNNGIYIIRVYNALMRSAQDQPVQVACLAEVAVEVYSEAGKDDETILYLELQIRALLCDQNLNQVMLLVERIACIDHGASETTVLELAEDILSSNHMGLALTSVHASSLMLRG</sequence>
<organism evidence="1 2">
    <name type="scientific">Pseudomonas viciae</name>
    <dbReference type="NCBI Taxonomy" id="2505979"/>
    <lineage>
        <taxon>Bacteria</taxon>
        <taxon>Pseudomonadati</taxon>
        <taxon>Pseudomonadota</taxon>
        <taxon>Gammaproteobacteria</taxon>
        <taxon>Pseudomonadales</taxon>
        <taxon>Pseudomonadaceae</taxon>
        <taxon>Pseudomonas</taxon>
    </lineage>
</organism>
<gene>
    <name evidence="1" type="ORF">EPZ47_15320</name>
</gene>
<dbReference type="EMBL" id="CP035088">
    <property type="protein sequence ID" value="QBZ90032.1"/>
    <property type="molecule type" value="Genomic_DNA"/>
</dbReference>
<dbReference type="AlphaFoldDB" id="A0A4P7PI77"/>
<name>A0A4P7PI77_9PSED</name>
<reference evidence="1 2" key="1">
    <citation type="journal article" date="2019" name="Front. Microbiol.">
        <title>In silico and Genetic Analyses of Cyclic Lipopeptide Synthetic Gene Clusters in Pseudomonas sp. 11K1.</title>
        <authorList>
            <person name="Zhao H."/>
            <person name="Liu Y.P."/>
            <person name="Zhang L.Q."/>
        </authorList>
    </citation>
    <scope>NUCLEOTIDE SEQUENCE [LARGE SCALE GENOMIC DNA]</scope>
    <source>
        <strain evidence="1 2">11K1</strain>
    </source>
</reference>